<dbReference type="GO" id="GO:0030956">
    <property type="term" value="C:glutamyl-tRNA(Gln) amidotransferase complex"/>
    <property type="evidence" value="ECO:0007669"/>
    <property type="project" value="InterPro"/>
</dbReference>
<dbReference type="InterPro" id="IPR004412">
    <property type="entry name" value="GatA"/>
</dbReference>
<dbReference type="InterPro" id="IPR000120">
    <property type="entry name" value="Amidase"/>
</dbReference>
<comment type="subunit">
    <text evidence="2 10">Heterotrimer of A, B and C subunits.</text>
</comment>
<dbReference type="InterPro" id="IPR023631">
    <property type="entry name" value="Amidase_dom"/>
</dbReference>
<dbReference type="InterPro" id="IPR036928">
    <property type="entry name" value="AS_sf"/>
</dbReference>
<keyword evidence="5 10" id="KW-0436">Ligase</keyword>
<evidence type="ECO:0000256" key="7">
    <source>
        <dbReference type="ARBA" id="ARBA00022840"/>
    </source>
</evidence>
<comment type="caution">
    <text evidence="13">The sequence shown here is derived from an EMBL/GenBank/DDBJ whole genome shotgun (WGS) entry which is preliminary data.</text>
</comment>
<gene>
    <name evidence="10 13" type="primary">gatA</name>
    <name evidence="13" type="ORF">ENV54_01520</name>
</gene>
<dbReference type="GO" id="GO:0016740">
    <property type="term" value="F:transferase activity"/>
    <property type="evidence" value="ECO:0007669"/>
    <property type="project" value="UniProtKB-KW"/>
</dbReference>
<dbReference type="AlphaFoldDB" id="A0A7C4AQA8"/>
<dbReference type="GO" id="GO:0005524">
    <property type="term" value="F:ATP binding"/>
    <property type="evidence" value="ECO:0007669"/>
    <property type="project" value="UniProtKB-KW"/>
</dbReference>
<comment type="catalytic activity">
    <reaction evidence="9 10">
        <text>L-glutamyl-tRNA(Gln) + L-glutamine + ATP + H2O = L-glutaminyl-tRNA(Gln) + L-glutamate + ADP + phosphate + H(+)</text>
        <dbReference type="Rhea" id="RHEA:17521"/>
        <dbReference type="Rhea" id="RHEA-COMP:9681"/>
        <dbReference type="Rhea" id="RHEA-COMP:9684"/>
        <dbReference type="ChEBI" id="CHEBI:15377"/>
        <dbReference type="ChEBI" id="CHEBI:15378"/>
        <dbReference type="ChEBI" id="CHEBI:29985"/>
        <dbReference type="ChEBI" id="CHEBI:30616"/>
        <dbReference type="ChEBI" id="CHEBI:43474"/>
        <dbReference type="ChEBI" id="CHEBI:58359"/>
        <dbReference type="ChEBI" id="CHEBI:78520"/>
        <dbReference type="ChEBI" id="CHEBI:78521"/>
        <dbReference type="ChEBI" id="CHEBI:456216"/>
        <dbReference type="EC" id="6.3.5.7"/>
    </reaction>
</comment>
<keyword evidence="8 10" id="KW-0648">Protein biosynthesis</keyword>
<reference evidence="13" key="1">
    <citation type="journal article" date="2020" name="mSystems">
        <title>Genome- and Community-Level Interaction Insights into Carbon Utilization and Element Cycling Functions of Hydrothermarchaeota in Hydrothermal Sediment.</title>
        <authorList>
            <person name="Zhou Z."/>
            <person name="Liu Y."/>
            <person name="Xu W."/>
            <person name="Pan J."/>
            <person name="Luo Z.H."/>
            <person name="Li M."/>
        </authorList>
    </citation>
    <scope>NUCLEOTIDE SEQUENCE [LARGE SCALE GENOMIC DNA]</scope>
    <source>
        <strain evidence="13">SpSt-769</strain>
    </source>
</reference>
<dbReference type="SUPFAM" id="SSF75304">
    <property type="entry name" value="Amidase signature (AS) enzymes"/>
    <property type="match status" value="1"/>
</dbReference>
<dbReference type="PANTHER" id="PTHR11895:SF151">
    <property type="entry name" value="GLUTAMYL-TRNA(GLN) AMIDOTRANSFERASE SUBUNIT A"/>
    <property type="match status" value="1"/>
</dbReference>
<comment type="similarity">
    <text evidence="1 10">Belongs to the amidase family. GatA subfamily.</text>
</comment>
<organism evidence="13">
    <name type="scientific">Desulfomonile tiedjei</name>
    <dbReference type="NCBI Taxonomy" id="2358"/>
    <lineage>
        <taxon>Bacteria</taxon>
        <taxon>Pseudomonadati</taxon>
        <taxon>Thermodesulfobacteriota</taxon>
        <taxon>Desulfomonilia</taxon>
        <taxon>Desulfomonilales</taxon>
        <taxon>Desulfomonilaceae</taxon>
        <taxon>Desulfomonile</taxon>
    </lineage>
</organism>
<dbReference type="EMBL" id="DTGT01000050">
    <property type="protein sequence ID" value="HGH59958.1"/>
    <property type="molecule type" value="Genomic_DNA"/>
</dbReference>
<evidence type="ECO:0000256" key="4">
    <source>
        <dbReference type="ARBA" id="ARBA00014428"/>
    </source>
</evidence>
<feature type="domain" description="Amidase" evidence="12">
    <location>
        <begin position="19"/>
        <end position="460"/>
    </location>
</feature>
<evidence type="ECO:0000256" key="2">
    <source>
        <dbReference type="ARBA" id="ARBA00011123"/>
    </source>
</evidence>
<evidence type="ECO:0000256" key="11">
    <source>
        <dbReference type="SAM" id="MobiDB-lite"/>
    </source>
</evidence>
<evidence type="ECO:0000256" key="1">
    <source>
        <dbReference type="ARBA" id="ARBA00008069"/>
    </source>
</evidence>
<feature type="active site" description="Charge relay system" evidence="10">
    <location>
        <position position="148"/>
    </location>
</feature>
<dbReference type="Gene3D" id="3.90.1300.10">
    <property type="entry name" value="Amidase signature (AS) domain"/>
    <property type="match status" value="1"/>
</dbReference>
<proteinExistence type="inferred from homology"/>
<keyword evidence="6 10" id="KW-0547">Nucleotide-binding</keyword>
<evidence type="ECO:0000256" key="5">
    <source>
        <dbReference type="ARBA" id="ARBA00022598"/>
    </source>
</evidence>
<evidence type="ECO:0000313" key="13">
    <source>
        <dbReference type="EMBL" id="HGH59958.1"/>
    </source>
</evidence>
<dbReference type="HAMAP" id="MF_00120">
    <property type="entry name" value="GatA"/>
    <property type="match status" value="1"/>
</dbReference>
<evidence type="ECO:0000256" key="3">
    <source>
        <dbReference type="ARBA" id="ARBA00012739"/>
    </source>
</evidence>
<feature type="active site" description="Acyl-ester intermediate" evidence="10">
    <location>
        <position position="172"/>
    </location>
</feature>
<keyword evidence="13" id="KW-0808">Transferase</keyword>
<dbReference type="Pfam" id="PF01425">
    <property type="entry name" value="Amidase"/>
    <property type="match status" value="1"/>
</dbReference>
<evidence type="ECO:0000256" key="6">
    <source>
        <dbReference type="ARBA" id="ARBA00022741"/>
    </source>
</evidence>
<name>A0A7C4AQA8_9BACT</name>
<dbReference type="EC" id="6.3.5.7" evidence="3 10"/>
<evidence type="ECO:0000256" key="9">
    <source>
        <dbReference type="ARBA" id="ARBA00047407"/>
    </source>
</evidence>
<evidence type="ECO:0000256" key="8">
    <source>
        <dbReference type="ARBA" id="ARBA00022917"/>
    </source>
</evidence>
<sequence length="480" mass="52050">MTAWQLAEALEKGHTSSVDITRSVIKRIEAVEELIHAYVTAAPERALEMAKEADMKRARGASDKLLGIPIAIKDNMCMKGHRTSCGSRILSNFVPPYDATVVSAMKEAGMVILGSCNMDEFAMGSSTETSFWGPTRNPWDRDRTPGGSSGGSAAAVSAGEAVVSVGSDTGGSIRLPASFCGVCGMKPTYGAVSRYGLVAYASSLDQIGPFGKDVRDLALLLNVLCRHDPKDSTSVPRQHPDFTTVLDAPVAGMKIGLPREFFSKLDHPDVERVMKEAQHVFHGLGIRFVELSLPYLDYGIAAYYIIAPCEASSNLARYDGVKYGHRAADFSNMIDMYRYTRAEGFGAEVKRRIMLGTYALSSGYYDAYYLKAAKVRTLITQDFKAAFKECDAILCPVAPTPPFKLGEKIDDPIQMYLTDVFTIPVNMAGLPGLSLPGGLSADGLPIGIQLIAPHFEEARLIQLGAAYQRETDHHLARPSI</sequence>
<dbReference type="PROSITE" id="PS00571">
    <property type="entry name" value="AMIDASES"/>
    <property type="match status" value="1"/>
</dbReference>
<protein>
    <recommendedName>
        <fullName evidence="4 10">Glutamyl-tRNA(Gln) amidotransferase subunit A</fullName>
        <shortName evidence="10">Glu-ADT subunit A</shortName>
        <ecNumber evidence="3 10">6.3.5.7</ecNumber>
    </recommendedName>
</protein>
<keyword evidence="7 10" id="KW-0067">ATP-binding</keyword>
<evidence type="ECO:0000256" key="10">
    <source>
        <dbReference type="HAMAP-Rule" id="MF_00120"/>
    </source>
</evidence>
<comment type="function">
    <text evidence="10">Allows the formation of correctly charged Gln-tRNA(Gln) through the transamidation of misacylated Glu-tRNA(Gln) in organisms which lack glutaminyl-tRNA synthetase. The reaction takes place in the presence of glutamine and ATP through an activated gamma-phospho-Glu-tRNA(Gln).</text>
</comment>
<dbReference type="GO" id="GO:0050567">
    <property type="term" value="F:glutaminyl-tRNA synthase (glutamine-hydrolyzing) activity"/>
    <property type="evidence" value="ECO:0007669"/>
    <property type="project" value="UniProtKB-UniRule"/>
</dbReference>
<feature type="active site" description="Charge relay system" evidence="10">
    <location>
        <position position="73"/>
    </location>
</feature>
<evidence type="ECO:0000259" key="12">
    <source>
        <dbReference type="Pfam" id="PF01425"/>
    </source>
</evidence>
<feature type="region of interest" description="Disordered" evidence="11">
    <location>
        <begin position="132"/>
        <end position="153"/>
    </location>
</feature>
<dbReference type="InterPro" id="IPR020556">
    <property type="entry name" value="Amidase_CS"/>
</dbReference>
<dbReference type="PANTHER" id="PTHR11895">
    <property type="entry name" value="TRANSAMIDASE"/>
    <property type="match status" value="1"/>
</dbReference>
<dbReference type="GO" id="GO:0006412">
    <property type="term" value="P:translation"/>
    <property type="evidence" value="ECO:0007669"/>
    <property type="project" value="UniProtKB-UniRule"/>
</dbReference>
<accession>A0A7C4AQA8</accession>
<dbReference type="NCBIfam" id="TIGR00132">
    <property type="entry name" value="gatA"/>
    <property type="match status" value="1"/>
</dbReference>